<evidence type="ECO:0000313" key="7">
    <source>
        <dbReference type="Proteomes" id="UP000218811"/>
    </source>
</evidence>
<dbReference type="GO" id="GO:0005634">
    <property type="term" value="C:nucleus"/>
    <property type="evidence" value="ECO:0007669"/>
    <property type="project" value="UniProtKB-SubCell"/>
</dbReference>
<evidence type="ECO:0008006" key="8">
    <source>
        <dbReference type="Google" id="ProtNLM"/>
    </source>
</evidence>
<dbReference type="EMBL" id="KB467887">
    <property type="protein sequence ID" value="PCH36575.1"/>
    <property type="molecule type" value="Genomic_DNA"/>
</dbReference>
<evidence type="ECO:0000256" key="3">
    <source>
        <dbReference type="ARBA" id="ARBA00022771"/>
    </source>
</evidence>
<keyword evidence="3" id="KW-0863">Zinc-finger</keyword>
<evidence type="ECO:0000256" key="1">
    <source>
        <dbReference type="ARBA" id="ARBA00004123"/>
    </source>
</evidence>
<dbReference type="PANTHER" id="PTHR46481:SF10">
    <property type="entry name" value="ZINC FINGER BED DOMAIN-CONTAINING PROTEIN 39"/>
    <property type="match status" value="1"/>
</dbReference>
<evidence type="ECO:0000313" key="6">
    <source>
        <dbReference type="EMBL" id="PCH36575.1"/>
    </source>
</evidence>
<sequence>LDDLDILHRTKISKLIHKYYQEEHARIIHEAQHALGHISFTSDLWTDAQQRGYMAITLHFCAKDTHQRLNLHARL</sequence>
<reference evidence="6 7" key="1">
    <citation type="journal article" date="2012" name="Science">
        <title>The Paleozoic origin of enzymatic lignin decomposition reconstructed from 31 fungal genomes.</title>
        <authorList>
            <person name="Floudas D."/>
            <person name="Binder M."/>
            <person name="Riley R."/>
            <person name="Barry K."/>
            <person name="Blanchette R.A."/>
            <person name="Henrissat B."/>
            <person name="Martinez A.T."/>
            <person name="Otillar R."/>
            <person name="Spatafora J.W."/>
            <person name="Yadav J.S."/>
            <person name="Aerts A."/>
            <person name="Benoit I."/>
            <person name="Boyd A."/>
            <person name="Carlson A."/>
            <person name="Copeland A."/>
            <person name="Coutinho P.M."/>
            <person name="de Vries R.P."/>
            <person name="Ferreira P."/>
            <person name="Findley K."/>
            <person name="Foster B."/>
            <person name="Gaskell J."/>
            <person name="Glotzer D."/>
            <person name="Gorecki P."/>
            <person name="Heitman J."/>
            <person name="Hesse C."/>
            <person name="Hori C."/>
            <person name="Igarashi K."/>
            <person name="Jurgens J.A."/>
            <person name="Kallen N."/>
            <person name="Kersten P."/>
            <person name="Kohler A."/>
            <person name="Kuees U."/>
            <person name="Kumar T.K.A."/>
            <person name="Kuo A."/>
            <person name="LaButti K."/>
            <person name="Larrondo L.F."/>
            <person name="Lindquist E."/>
            <person name="Ling A."/>
            <person name="Lombard V."/>
            <person name="Lucas S."/>
            <person name="Lundell T."/>
            <person name="Martin R."/>
            <person name="McLaughlin D.J."/>
            <person name="Morgenstern I."/>
            <person name="Morin E."/>
            <person name="Murat C."/>
            <person name="Nagy L.G."/>
            <person name="Nolan M."/>
            <person name="Ohm R.A."/>
            <person name="Patyshakuliyeva A."/>
            <person name="Rokas A."/>
            <person name="Ruiz-Duenas F.J."/>
            <person name="Sabat G."/>
            <person name="Salamov A."/>
            <person name="Samejima M."/>
            <person name="Schmutz J."/>
            <person name="Slot J.C."/>
            <person name="St John F."/>
            <person name="Stenlid J."/>
            <person name="Sun H."/>
            <person name="Sun S."/>
            <person name="Syed K."/>
            <person name="Tsang A."/>
            <person name="Wiebenga A."/>
            <person name="Young D."/>
            <person name="Pisabarro A."/>
            <person name="Eastwood D.C."/>
            <person name="Martin F."/>
            <person name="Cullen D."/>
            <person name="Grigoriev I.V."/>
            <person name="Hibbett D.S."/>
        </authorList>
    </citation>
    <scope>NUCLEOTIDE SEQUENCE [LARGE SCALE GENOMIC DNA]</scope>
    <source>
        <strain evidence="6 7">MD-104</strain>
    </source>
</reference>
<protein>
    <recommendedName>
        <fullName evidence="8">HAT C-terminal dimerisation domain-containing protein</fullName>
    </recommendedName>
</protein>
<dbReference type="Proteomes" id="UP000218811">
    <property type="component" value="Unassembled WGS sequence"/>
</dbReference>
<dbReference type="InterPro" id="IPR052035">
    <property type="entry name" value="ZnF_BED_domain_contain"/>
</dbReference>
<proteinExistence type="predicted"/>
<keyword evidence="7" id="KW-1185">Reference proteome</keyword>
<evidence type="ECO:0000256" key="5">
    <source>
        <dbReference type="ARBA" id="ARBA00023242"/>
    </source>
</evidence>
<keyword evidence="4" id="KW-0862">Zinc</keyword>
<keyword evidence="2" id="KW-0479">Metal-binding</keyword>
<feature type="non-terminal residue" evidence="6">
    <location>
        <position position="1"/>
    </location>
</feature>
<gene>
    <name evidence="6" type="ORF">WOLCODRAFT_46437</name>
</gene>
<evidence type="ECO:0000256" key="2">
    <source>
        <dbReference type="ARBA" id="ARBA00022723"/>
    </source>
</evidence>
<comment type="subcellular location">
    <subcellularLocation>
        <location evidence="1">Nucleus</location>
    </subcellularLocation>
</comment>
<dbReference type="GO" id="GO:0008270">
    <property type="term" value="F:zinc ion binding"/>
    <property type="evidence" value="ECO:0007669"/>
    <property type="project" value="UniProtKB-KW"/>
</dbReference>
<evidence type="ECO:0000256" key="4">
    <source>
        <dbReference type="ARBA" id="ARBA00022833"/>
    </source>
</evidence>
<accession>A0A2H3J4I0</accession>
<dbReference type="OrthoDB" id="2798374at2759"/>
<keyword evidence="5" id="KW-0539">Nucleus</keyword>
<dbReference type="OMA" id="AHHCHED"/>
<name>A0A2H3J4I0_WOLCO</name>
<feature type="non-terminal residue" evidence="6">
    <location>
        <position position="75"/>
    </location>
</feature>
<organism evidence="6 7">
    <name type="scientific">Wolfiporia cocos (strain MD-104)</name>
    <name type="common">Brown rot fungus</name>
    <dbReference type="NCBI Taxonomy" id="742152"/>
    <lineage>
        <taxon>Eukaryota</taxon>
        <taxon>Fungi</taxon>
        <taxon>Dikarya</taxon>
        <taxon>Basidiomycota</taxon>
        <taxon>Agaricomycotina</taxon>
        <taxon>Agaricomycetes</taxon>
        <taxon>Polyporales</taxon>
        <taxon>Phaeolaceae</taxon>
        <taxon>Wolfiporia</taxon>
    </lineage>
</organism>
<dbReference type="PANTHER" id="PTHR46481">
    <property type="entry name" value="ZINC FINGER BED DOMAIN-CONTAINING PROTEIN 4"/>
    <property type="match status" value="1"/>
</dbReference>
<dbReference type="AlphaFoldDB" id="A0A2H3J4I0"/>